<feature type="region of interest" description="Disordered" evidence="9">
    <location>
        <begin position="44"/>
        <end position="80"/>
    </location>
</feature>
<evidence type="ECO:0000256" key="6">
    <source>
        <dbReference type="ARBA" id="ARBA00023121"/>
    </source>
</evidence>
<dbReference type="Pfam" id="PF21392">
    <property type="entry name" value="COQ9_N"/>
    <property type="match status" value="1"/>
</dbReference>
<dbReference type="GO" id="GO:0005743">
    <property type="term" value="C:mitochondrial inner membrane"/>
    <property type="evidence" value="ECO:0007669"/>
    <property type="project" value="TreeGrafter"/>
</dbReference>
<comment type="similarity">
    <text evidence="3 8">Belongs to the COQ9 family.</text>
</comment>
<dbReference type="InterPro" id="IPR013718">
    <property type="entry name" value="COQ9_C"/>
</dbReference>
<dbReference type="OrthoDB" id="619536at2759"/>
<keyword evidence="5" id="KW-0809">Transit peptide</keyword>
<sequence length="299" mass="34053">MGFTLIVKRSNVQCITRTNPLHIVCFNSKRHVISNRRTLNEKQRIERNYNTVINSQESTSRKSQNTQTRRTPSPQSSPIPSEILRASLQFVPEYGWSVESLSHGANSLGFPSVSHGLFPRGGLDLIDYFLEDSRRKMVSELNNKMDGLRIPQKIMLACETRLNFTKPYIKKWPEALALMSHPAYVPMSVEHLAKLVDDMWYLAGDKSADVKCSPSIIYRIVSMFGSARKKSTCETILNNLELYMTQDLSPDYIGTRQFLSRRLQDIATFGKTVNEINTFVEFTTRSFIGILASKGIGRF</sequence>
<dbReference type="AlphaFoldDB" id="A0A9N9GDS6"/>
<accession>A0A9N9GDS6</accession>
<keyword evidence="13" id="KW-1185">Reference proteome</keyword>
<dbReference type="GO" id="GO:0008289">
    <property type="term" value="F:lipid binding"/>
    <property type="evidence" value="ECO:0007669"/>
    <property type="project" value="UniProtKB-UniRule"/>
</dbReference>
<evidence type="ECO:0000313" key="12">
    <source>
        <dbReference type="EMBL" id="CAG8595022.1"/>
    </source>
</evidence>
<evidence type="ECO:0000256" key="5">
    <source>
        <dbReference type="ARBA" id="ARBA00022946"/>
    </source>
</evidence>
<evidence type="ECO:0000256" key="8">
    <source>
        <dbReference type="RuleBase" id="RU366063"/>
    </source>
</evidence>
<dbReference type="EMBL" id="CAJVPV010005719">
    <property type="protein sequence ID" value="CAG8595022.1"/>
    <property type="molecule type" value="Genomic_DNA"/>
</dbReference>
<comment type="function">
    <text evidence="8">Membrane-associated protein that warps the membrane surface to access and bind aromatic isoprenes with high specificity, including ubiquinone (CoQ) isoprene intermediates and presents them directly to Coq7, therefore facilitating the Coq7-mediated hydroxylase step. Participates in the biosynthesis of coenzyme Q, also named ubiquinone, an essential lipid-soluble electron transporter for aerobic cellular respiration.</text>
</comment>
<evidence type="ECO:0000256" key="2">
    <source>
        <dbReference type="ARBA" id="ARBA00004749"/>
    </source>
</evidence>
<keyword evidence="6 8" id="KW-0446">Lipid-binding</keyword>
<name>A0A9N9GDS6_9GLOM</name>
<evidence type="ECO:0000259" key="11">
    <source>
        <dbReference type="Pfam" id="PF21392"/>
    </source>
</evidence>
<dbReference type="NCBIfam" id="TIGR02396">
    <property type="entry name" value="diverge_rpsU"/>
    <property type="match status" value="1"/>
</dbReference>
<keyword evidence="7 8" id="KW-0496">Mitochondrion</keyword>
<evidence type="ECO:0000256" key="4">
    <source>
        <dbReference type="ARBA" id="ARBA00022688"/>
    </source>
</evidence>
<comment type="subcellular location">
    <subcellularLocation>
        <location evidence="1 8">Mitochondrion</location>
    </subcellularLocation>
</comment>
<evidence type="ECO:0000256" key="9">
    <source>
        <dbReference type="SAM" id="MobiDB-lite"/>
    </source>
</evidence>
<feature type="domain" description="COQ9 C-terminal" evidence="10">
    <location>
        <begin position="234"/>
        <end position="270"/>
    </location>
</feature>
<evidence type="ECO:0000256" key="7">
    <source>
        <dbReference type="ARBA" id="ARBA00023128"/>
    </source>
</evidence>
<feature type="domain" description="COQ9 C-terminal" evidence="10">
    <location>
        <begin position="185"/>
        <end position="210"/>
    </location>
</feature>
<dbReference type="InterPro" id="IPR012762">
    <property type="entry name" value="Ubiq_biosynth_COQ9"/>
</dbReference>
<keyword evidence="4 8" id="KW-0831">Ubiquinone biosynthesis</keyword>
<feature type="compositionally biased region" description="Low complexity" evidence="9">
    <location>
        <begin position="66"/>
        <end position="78"/>
    </location>
</feature>
<feature type="non-terminal residue" evidence="12">
    <location>
        <position position="1"/>
    </location>
</feature>
<dbReference type="GO" id="GO:0006744">
    <property type="term" value="P:ubiquinone biosynthetic process"/>
    <property type="evidence" value="ECO:0007669"/>
    <property type="project" value="UniProtKB-UniRule"/>
</dbReference>
<comment type="caution">
    <text evidence="12">The sequence shown here is derived from an EMBL/GenBank/DDBJ whole genome shotgun (WGS) entry which is preliminary data.</text>
</comment>
<dbReference type="PANTHER" id="PTHR21427:SF19">
    <property type="entry name" value="UBIQUINONE BIOSYNTHESIS PROTEIN COQ9, MITOCHONDRIAL"/>
    <property type="match status" value="1"/>
</dbReference>
<feature type="domain" description="Ubiquinone biosynthesis protein COQ9 HTH" evidence="11">
    <location>
        <begin position="82"/>
        <end position="105"/>
    </location>
</feature>
<protein>
    <recommendedName>
        <fullName evidence="8">Ubiquinone biosynthesis protein</fullName>
    </recommendedName>
</protein>
<evidence type="ECO:0000313" key="13">
    <source>
        <dbReference type="Proteomes" id="UP000789342"/>
    </source>
</evidence>
<gene>
    <name evidence="12" type="ORF">AMORRO_LOCUS7521</name>
</gene>
<evidence type="ECO:0000259" key="10">
    <source>
        <dbReference type="Pfam" id="PF08511"/>
    </source>
</evidence>
<dbReference type="Proteomes" id="UP000789342">
    <property type="component" value="Unassembled WGS sequence"/>
</dbReference>
<dbReference type="PANTHER" id="PTHR21427">
    <property type="entry name" value="UBIQUINONE BIOSYNTHESIS PROTEIN COQ9, MITOCHONDRIAL"/>
    <property type="match status" value="1"/>
</dbReference>
<feature type="compositionally biased region" description="Polar residues" evidence="9">
    <location>
        <begin position="48"/>
        <end position="65"/>
    </location>
</feature>
<evidence type="ECO:0000256" key="1">
    <source>
        <dbReference type="ARBA" id="ARBA00004173"/>
    </source>
</evidence>
<dbReference type="Pfam" id="PF08511">
    <property type="entry name" value="COQ9"/>
    <property type="match status" value="2"/>
</dbReference>
<organism evidence="12 13">
    <name type="scientific">Acaulospora morrowiae</name>
    <dbReference type="NCBI Taxonomy" id="94023"/>
    <lineage>
        <taxon>Eukaryota</taxon>
        <taxon>Fungi</taxon>
        <taxon>Fungi incertae sedis</taxon>
        <taxon>Mucoromycota</taxon>
        <taxon>Glomeromycotina</taxon>
        <taxon>Glomeromycetes</taxon>
        <taxon>Diversisporales</taxon>
        <taxon>Acaulosporaceae</taxon>
        <taxon>Acaulospora</taxon>
    </lineage>
</organism>
<reference evidence="12" key="1">
    <citation type="submission" date="2021-06" db="EMBL/GenBank/DDBJ databases">
        <authorList>
            <person name="Kallberg Y."/>
            <person name="Tangrot J."/>
            <person name="Rosling A."/>
        </authorList>
    </citation>
    <scope>NUCLEOTIDE SEQUENCE</scope>
    <source>
        <strain evidence="12">CL551</strain>
    </source>
</reference>
<dbReference type="InterPro" id="IPR048674">
    <property type="entry name" value="COQ9_HTH"/>
</dbReference>
<comment type="pathway">
    <text evidence="2 8">Cofactor biosynthesis; ubiquinone biosynthesis.</text>
</comment>
<proteinExistence type="inferred from homology"/>
<evidence type="ECO:0000256" key="3">
    <source>
        <dbReference type="ARBA" id="ARBA00010766"/>
    </source>
</evidence>